<evidence type="ECO:0000313" key="3">
    <source>
        <dbReference type="Proteomes" id="UP001317259"/>
    </source>
</evidence>
<feature type="region of interest" description="Disordered" evidence="1">
    <location>
        <begin position="36"/>
        <end position="56"/>
    </location>
</feature>
<feature type="compositionally biased region" description="Pro residues" evidence="1">
    <location>
        <begin position="46"/>
        <end position="55"/>
    </location>
</feature>
<protein>
    <submittedName>
        <fullName evidence="2">Uncharacterized protein</fullName>
    </submittedName>
</protein>
<evidence type="ECO:0000256" key="1">
    <source>
        <dbReference type="SAM" id="MobiDB-lite"/>
    </source>
</evidence>
<gene>
    <name evidence="2" type="ORF">MF672_023655</name>
</gene>
<dbReference type="RefSeq" id="WP_242371281.1">
    <property type="nucleotide sequence ID" value="NZ_JAKRKC020000001.1"/>
</dbReference>
<keyword evidence="3" id="KW-1185">Reference proteome</keyword>
<name>A0ABT0FWQ4_9ACTN</name>
<evidence type="ECO:0000313" key="2">
    <source>
        <dbReference type="EMBL" id="MCK2216773.1"/>
    </source>
</evidence>
<proteinExistence type="predicted"/>
<dbReference type="EMBL" id="JAKRKC020000001">
    <property type="protein sequence ID" value="MCK2216773.1"/>
    <property type="molecule type" value="Genomic_DNA"/>
</dbReference>
<accession>A0ABT0FWQ4</accession>
<comment type="caution">
    <text evidence="2">The sequence shown here is derived from an EMBL/GenBank/DDBJ whole genome shotgun (WGS) entry which is preliminary data.</text>
</comment>
<sequence>MTDPITCPECQGRRGRRFGPLFLACPFCGGTGRVGGADEPAERGCEPPPEGPPPAWQHKVWQDPWTAAALGCRLCLGSRRLSHVDREAGRLVTMPCPCATGDEPDLPWPA</sequence>
<dbReference type="Proteomes" id="UP001317259">
    <property type="component" value="Unassembled WGS sequence"/>
</dbReference>
<organism evidence="2 3">
    <name type="scientific">Actinomadura luzonensis</name>
    <dbReference type="NCBI Taxonomy" id="2805427"/>
    <lineage>
        <taxon>Bacteria</taxon>
        <taxon>Bacillati</taxon>
        <taxon>Actinomycetota</taxon>
        <taxon>Actinomycetes</taxon>
        <taxon>Streptosporangiales</taxon>
        <taxon>Thermomonosporaceae</taxon>
        <taxon>Actinomadura</taxon>
    </lineage>
</organism>
<reference evidence="2 3" key="1">
    <citation type="submission" date="2022-04" db="EMBL/GenBank/DDBJ databases">
        <title>Genome draft of Actinomadura sp. ATCC 31491.</title>
        <authorList>
            <person name="Shi X."/>
            <person name="Du Y."/>
        </authorList>
    </citation>
    <scope>NUCLEOTIDE SEQUENCE [LARGE SCALE GENOMIC DNA]</scope>
    <source>
        <strain evidence="2 3">ATCC 31491</strain>
    </source>
</reference>